<dbReference type="Proteomes" id="UP000277191">
    <property type="component" value="Chromosome 1"/>
</dbReference>
<feature type="region of interest" description="Disordered" evidence="1">
    <location>
        <begin position="93"/>
        <end position="112"/>
    </location>
</feature>
<protein>
    <submittedName>
        <fullName evidence="2">Uncharacterized protein</fullName>
    </submittedName>
</protein>
<evidence type="ECO:0000256" key="1">
    <source>
        <dbReference type="SAM" id="MobiDB-lite"/>
    </source>
</evidence>
<dbReference type="RefSeq" id="WP_126360260.1">
    <property type="nucleotide sequence ID" value="NZ_CP034545.1"/>
</dbReference>
<dbReference type="AlphaFoldDB" id="A0A3S9N3S8"/>
<evidence type="ECO:0000313" key="2">
    <source>
        <dbReference type="EMBL" id="AZQ50433.1"/>
    </source>
</evidence>
<accession>A0A3S9N3S8</accession>
<feature type="compositionally biased region" description="Basic residues" evidence="1">
    <location>
        <begin position="93"/>
        <end position="111"/>
    </location>
</feature>
<dbReference type="EMBL" id="CP034545">
    <property type="protein sequence ID" value="AZQ50433.1"/>
    <property type="molecule type" value="Genomic_DNA"/>
</dbReference>
<sequence length="125" mass="13209">MKRGNGIRFAIPRSALRRADRLRACGAIAQCGVARTRRPSRLAMPFAAVQDAGIPAAGALVAHATAARCASNHSLAASAATFARAVAAGRAAHHMRPPLAKHRHAPVRRRSFSSVRLTLMQDPSS</sequence>
<evidence type="ECO:0000313" key="3">
    <source>
        <dbReference type="Proteomes" id="UP000277191"/>
    </source>
</evidence>
<gene>
    <name evidence="2" type="ORF">D5R55_05125</name>
</gene>
<reference evidence="2 3" key="1">
    <citation type="submission" date="2018-12" db="EMBL/GenBank/DDBJ databases">
        <title>Cadmium resistance mechanism in endophytic bacteria Burkholderia cenocepacia YG-3.</title>
        <authorList>
            <person name="Zhang X."/>
            <person name="Wang X."/>
            <person name="Zhu Y."/>
        </authorList>
    </citation>
    <scope>NUCLEOTIDE SEQUENCE [LARGE SCALE GENOMIC DNA]</scope>
    <source>
        <strain evidence="2 3">YG-3</strain>
    </source>
</reference>
<name>A0A3S9N3S8_9BURK</name>
<proteinExistence type="predicted"/>
<organism evidence="2 3">
    <name type="scientific">Burkholderia cenocepacia</name>
    <dbReference type="NCBI Taxonomy" id="95486"/>
    <lineage>
        <taxon>Bacteria</taxon>
        <taxon>Pseudomonadati</taxon>
        <taxon>Pseudomonadota</taxon>
        <taxon>Betaproteobacteria</taxon>
        <taxon>Burkholderiales</taxon>
        <taxon>Burkholderiaceae</taxon>
        <taxon>Burkholderia</taxon>
        <taxon>Burkholderia cepacia complex</taxon>
    </lineage>
</organism>